<feature type="non-terminal residue" evidence="1">
    <location>
        <position position="1"/>
    </location>
</feature>
<sequence length="77" mass="8497">ASHGHSCFTCAVHAHIRHFRRLRGERLLVSLRSMLLGVFDSKHSLLVTCSAIRLHNQQLQLIAPLVGSCTSACFSPC</sequence>
<dbReference type="AlphaFoldDB" id="A0AAV0R127"/>
<dbReference type="EMBL" id="CAMGYJ010000010">
    <property type="protein sequence ID" value="CAI0550299.1"/>
    <property type="molecule type" value="Genomic_DNA"/>
</dbReference>
<evidence type="ECO:0000313" key="1">
    <source>
        <dbReference type="EMBL" id="CAI0550299.1"/>
    </source>
</evidence>
<proteinExistence type="predicted"/>
<comment type="caution">
    <text evidence="1">The sequence shown here is derived from an EMBL/GenBank/DDBJ whole genome shotgun (WGS) entry which is preliminary data.</text>
</comment>
<dbReference type="Proteomes" id="UP001154282">
    <property type="component" value="Unassembled WGS sequence"/>
</dbReference>
<keyword evidence="2" id="KW-1185">Reference proteome</keyword>
<name>A0AAV0R127_9ROSI</name>
<organism evidence="1 2">
    <name type="scientific">Linum tenue</name>
    <dbReference type="NCBI Taxonomy" id="586396"/>
    <lineage>
        <taxon>Eukaryota</taxon>
        <taxon>Viridiplantae</taxon>
        <taxon>Streptophyta</taxon>
        <taxon>Embryophyta</taxon>
        <taxon>Tracheophyta</taxon>
        <taxon>Spermatophyta</taxon>
        <taxon>Magnoliopsida</taxon>
        <taxon>eudicotyledons</taxon>
        <taxon>Gunneridae</taxon>
        <taxon>Pentapetalae</taxon>
        <taxon>rosids</taxon>
        <taxon>fabids</taxon>
        <taxon>Malpighiales</taxon>
        <taxon>Linaceae</taxon>
        <taxon>Linum</taxon>
    </lineage>
</organism>
<evidence type="ECO:0000313" key="2">
    <source>
        <dbReference type="Proteomes" id="UP001154282"/>
    </source>
</evidence>
<protein>
    <submittedName>
        <fullName evidence="1">Uncharacterized protein</fullName>
    </submittedName>
</protein>
<accession>A0AAV0R127</accession>
<reference evidence="1" key="1">
    <citation type="submission" date="2022-08" db="EMBL/GenBank/DDBJ databases">
        <authorList>
            <person name="Gutierrez-Valencia J."/>
        </authorList>
    </citation>
    <scope>NUCLEOTIDE SEQUENCE</scope>
</reference>
<gene>
    <name evidence="1" type="ORF">LITE_LOCUS45490</name>
</gene>